<evidence type="ECO:0000313" key="1">
    <source>
        <dbReference type="EMBL" id="VDN13295.1"/>
    </source>
</evidence>
<reference evidence="1 2" key="1">
    <citation type="submission" date="2018-11" db="EMBL/GenBank/DDBJ databases">
        <authorList>
            <consortium name="Pathogen Informatics"/>
        </authorList>
    </citation>
    <scope>NUCLEOTIDE SEQUENCE [LARGE SCALE GENOMIC DNA]</scope>
</reference>
<dbReference type="EMBL" id="UYRU01056055">
    <property type="protein sequence ID" value="VDN13295.1"/>
    <property type="molecule type" value="Genomic_DNA"/>
</dbReference>
<name>A0A3P7L733_DIBLA</name>
<gene>
    <name evidence="1" type="ORF">DILT_LOCUS9126</name>
</gene>
<sequence length="156" mass="16690">MADIGKGMQLGLSWAKTGAGKLPDGAIQTQPGVYVCRAWHEGEQIPGKYVPRYALAYVPYAGMEHQMKECEVLCDSSCPGQSRCYDWVPATGGQVPDKSLVAGIAADGRPLYIAKAQIKDEVCGGKVSKFYLLIPSPSTFAKRMALLLTAVGLLPV</sequence>
<dbReference type="PANTHER" id="PTHR31649">
    <property type="entry name" value="AGAP009604-PA"/>
    <property type="match status" value="1"/>
</dbReference>
<proteinExistence type="predicted"/>
<dbReference type="SMART" id="SM00696">
    <property type="entry name" value="DM9"/>
    <property type="match status" value="1"/>
</dbReference>
<keyword evidence="2" id="KW-1185">Reference proteome</keyword>
<dbReference type="OrthoDB" id="1925699at2759"/>
<protein>
    <submittedName>
        <fullName evidence="1">Uncharacterized protein</fullName>
    </submittedName>
</protein>
<accession>A0A3P7L733</accession>
<dbReference type="AlphaFoldDB" id="A0A3P7L733"/>
<dbReference type="PANTHER" id="PTHR31649:SF1">
    <property type="entry name" value="FARNESOIC ACID O-METHYL TRANSFERASE DOMAIN-CONTAINING PROTEIN"/>
    <property type="match status" value="1"/>
</dbReference>
<organism evidence="1 2">
    <name type="scientific">Dibothriocephalus latus</name>
    <name type="common">Fish tapeworm</name>
    <name type="synonym">Diphyllobothrium latum</name>
    <dbReference type="NCBI Taxonomy" id="60516"/>
    <lineage>
        <taxon>Eukaryota</taxon>
        <taxon>Metazoa</taxon>
        <taxon>Spiralia</taxon>
        <taxon>Lophotrochozoa</taxon>
        <taxon>Platyhelminthes</taxon>
        <taxon>Cestoda</taxon>
        <taxon>Eucestoda</taxon>
        <taxon>Diphyllobothriidea</taxon>
        <taxon>Diphyllobothriidae</taxon>
        <taxon>Dibothriocephalus</taxon>
    </lineage>
</organism>
<dbReference type="InterPro" id="IPR006616">
    <property type="entry name" value="DM9_repeat"/>
</dbReference>
<dbReference type="Proteomes" id="UP000281553">
    <property type="component" value="Unassembled WGS sequence"/>
</dbReference>
<evidence type="ECO:0000313" key="2">
    <source>
        <dbReference type="Proteomes" id="UP000281553"/>
    </source>
</evidence>
<dbReference type="Pfam" id="PF11901">
    <property type="entry name" value="DM9"/>
    <property type="match status" value="1"/>
</dbReference>